<dbReference type="OrthoDB" id="3178130at2"/>
<keyword evidence="2" id="KW-1185">Reference proteome</keyword>
<name>A0A5N3PDN4_9HYPH</name>
<proteinExistence type="predicted"/>
<evidence type="ECO:0008006" key="3">
    <source>
        <dbReference type="Google" id="ProtNLM"/>
    </source>
</evidence>
<dbReference type="GO" id="GO:0016829">
    <property type="term" value="F:lyase activity"/>
    <property type="evidence" value="ECO:0007669"/>
    <property type="project" value="InterPro"/>
</dbReference>
<comment type="caution">
    <text evidence="1">The sequence shown here is derived from an EMBL/GenBank/DDBJ whole genome shotgun (WGS) entry which is preliminary data.</text>
</comment>
<dbReference type="SUPFAM" id="SSF103378">
    <property type="entry name" value="2-methylcitrate dehydratase PrpD"/>
    <property type="match status" value="1"/>
</dbReference>
<evidence type="ECO:0000313" key="2">
    <source>
        <dbReference type="Proteomes" id="UP000325684"/>
    </source>
</evidence>
<sequence>MVIDTQTRVLKKDGTPLPNVFAGGGAARGLSGPYDPELDKGHPAGRPARVAVTMKDGTVDRADASISRRDVANPLTTEERREKAVALFDAGLGTGKASVILAAIENLAGTGSLKDLGTALRSSF</sequence>
<dbReference type="Proteomes" id="UP000325684">
    <property type="component" value="Unassembled WGS sequence"/>
</dbReference>
<organism evidence="1 2">
    <name type="scientific">Microvirga brassicacearum</name>
    <dbReference type="NCBI Taxonomy" id="2580413"/>
    <lineage>
        <taxon>Bacteria</taxon>
        <taxon>Pseudomonadati</taxon>
        <taxon>Pseudomonadota</taxon>
        <taxon>Alphaproteobacteria</taxon>
        <taxon>Hyphomicrobiales</taxon>
        <taxon>Methylobacteriaceae</taxon>
        <taxon>Microvirga</taxon>
    </lineage>
</organism>
<gene>
    <name evidence="1" type="ORF">FEZ63_07440</name>
</gene>
<protein>
    <recommendedName>
        <fullName evidence="3">MmgE/PrpD family protein</fullName>
    </recommendedName>
</protein>
<dbReference type="RefSeq" id="WP_150943006.1">
    <property type="nucleotide sequence ID" value="NZ_VCMV01000012.1"/>
</dbReference>
<dbReference type="AlphaFoldDB" id="A0A5N3PDN4"/>
<evidence type="ECO:0000313" key="1">
    <source>
        <dbReference type="EMBL" id="KAB0267839.1"/>
    </source>
</evidence>
<reference evidence="1 2" key="1">
    <citation type="journal article" date="2019" name="Microorganisms">
        <title>Genome Insights into the Novel Species Microvirga brassicacearum, a Rapeseed Endophyte with Biotechnological Potential.</title>
        <authorList>
            <person name="Jimenez-Gomez A."/>
            <person name="Saati-Santamaria Z."/>
            <person name="Igual J.M."/>
            <person name="Rivas R."/>
            <person name="Mateos P.F."/>
            <person name="Garcia-Fraile P."/>
        </authorList>
    </citation>
    <scope>NUCLEOTIDE SEQUENCE [LARGE SCALE GENOMIC DNA]</scope>
    <source>
        <strain evidence="1 2">CDVBN77</strain>
    </source>
</reference>
<dbReference type="InterPro" id="IPR036148">
    <property type="entry name" value="MmgE/PrpD_sf"/>
</dbReference>
<dbReference type="EMBL" id="VCMV01000012">
    <property type="protein sequence ID" value="KAB0267839.1"/>
    <property type="molecule type" value="Genomic_DNA"/>
</dbReference>
<accession>A0A5N3PDN4</accession>